<evidence type="ECO:0000313" key="2">
    <source>
        <dbReference type="Proteomes" id="UP000078003"/>
    </source>
</evidence>
<name>A0A1A9RED5_EIKCO</name>
<comment type="caution">
    <text evidence="1">The sequence shown here is derived from an EMBL/GenBank/DDBJ whole genome shotgun (WGS) entry which is preliminary data.</text>
</comment>
<dbReference type="AlphaFoldDB" id="A0A1A9RED5"/>
<protein>
    <submittedName>
        <fullName evidence="1">Uncharacterized protein</fullName>
    </submittedName>
</protein>
<gene>
    <name evidence="1" type="ORF">A7P85_06105</name>
</gene>
<reference evidence="2" key="1">
    <citation type="submission" date="2016-05" db="EMBL/GenBank/DDBJ databases">
        <title>Draft genome of Corynebacterium afermentans subsp. afermentans LCDC 88199T.</title>
        <authorList>
            <person name="Bernier A.-M."/>
            <person name="Bernard K."/>
        </authorList>
    </citation>
    <scope>NUCLEOTIDE SEQUENCE [LARGE SCALE GENOMIC DNA]</scope>
    <source>
        <strain evidence="2">NML01-0328</strain>
    </source>
</reference>
<proteinExistence type="predicted"/>
<dbReference type="EMBL" id="LXSF01000005">
    <property type="protein sequence ID" value="OAM16577.1"/>
    <property type="molecule type" value="Genomic_DNA"/>
</dbReference>
<accession>A0A1A9RED5</accession>
<sequence>MLRTAFPFSYCDVGVLFFHLGNRIQRIWLIYGEMYTEPVVNSFEEFMEKAVFDKKWDFD</sequence>
<dbReference type="Proteomes" id="UP000078003">
    <property type="component" value="Unassembled WGS sequence"/>
</dbReference>
<evidence type="ECO:0000313" key="1">
    <source>
        <dbReference type="EMBL" id="OAM16577.1"/>
    </source>
</evidence>
<organism evidence="1 2">
    <name type="scientific">Eikenella corrodens</name>
    <dbReference type="NCBI Taxonomy" id="539"/>
    <lineage>
        <taxon>Bacteria</taxon>
        <taxon>Pseudomonadati</taxon>
        <taxon>Pseudomonadota</taxon>
        <taxon>Betaproteobacteria</taxon>
        <taxon>Neisseriales</taxon>
        <taxon>Neisseriaceae</taxon>
        <taxon>Eikenella</taxon>
    </lineage>
</organism>